<dbReference type="KEGG" id="sphe:GFH32_10640"/>
<dbReference type="Pfam" id="PF06439">
    <property type="entry name" value="3keto-disac_hyd"/>
    <property type="match status" value="1"/>
</dbReference>
<protein>
    <submittedName>
        <fullName evidence="2">DUF1080 domain-containing protein</fullName>
    </submittedName>
</protein>
<proteinExistence type="predicted"/>
<dbReference type="InterPro" id="IPR010496">
    <property type="entry name" value="AL/BT2_dom"/>
</dbReference>
<name>A0A5Q0QH90_9SPHI</name>
<keyword evidence="3" id="KW-1185">Reference proteome</keyword>
<feature type="domain" description="3-keto-alpha-glucoside-1,2-lyase/3-keto-2-hydroxy-glucal hydratase" evidence="1">
    <location>
        <begin position="36"/>
        <end position="241"/>
    </location>
</feature>
<dbReference type="GO" id="GO:0016787">
    <property type="term" value="F:hydrolase activity"/>
    <property type="evidence" value="ECO:0007669"/>
    <property type="project" value="InterPro"/>
</dbReference>
<evidence type="ECO:0000313" key="3">
    <source>
        <dbReference type="Proteomes" id="UP000326921"/>
    </source>
</evidence>
<dbReference type="Proteomes" id="UP000326921">
    <property type="component" value="Chromosome"/>
</dbReference>
<reference evidence="2 3" key="1">
    <citation type="submission" date="2019-10" db="EMBL/GenBank/DDBJ databases">
        <authorList>
            <person name="Dong K."/>
        </authorList>
    </citation>
    <scope>NUCLEOTIDE SEQUENCE [LARGE SCALE GENOMIC DNA]</scope>
    <source>
        <strain evidence="3">dk4302</strain>
    </source>
</reference>
<organism evidence="2 3">
    <name type="scientific">Sphingobacterium zhuxiongii</name>
    <dbReference type="NCBI Taxonomy" id="2662364"/>
    <lineage>
        <taxon>Bacteria</taxon>
        <taxon>Pseudomonadati</taxon>
        <taxon>Bacteroidota</taxon>
        <taxon>Sphingobacteriia</taxon>
        <taxon>Sphingobacteriales</taxon>
        <taxon>Sphingobacteriaceae</taxon>
        <taxon>Sphingobacterium</taxon>
    </lineage>
</organism>
<sequence>MKTISAILLGIHLLASPAPDKGLPTAVEVASQSKGQWESLFDGNNPSKHWTSVKGGAFPSHGWKAVKGELRLIPGQKAGDIMSKKVYGDFILEIEYKLAKNSNSGVKYLVSPLHTKDGKVEWNGPEYQMIDDENHEAVKGRISPKTETGAAYLLYAPNKNKQLHPYGQWNKARIVVQGKHVEHWLNGKKILSYERGTEEFRALVAGTKFEMYTSRYGEAESGHILLTDHQDASSFRNIRIKRL</sequence>
<dbReference type="RefSeq" id="WP_153511598.1">
    <property type="nucleotide sequence ID" value="NZ_CP045652.1"/>
</dbReference>
<dbReference type="Gene3D" id="2.60.120.560">
    <property type="entry name" value="Exo-inulinase, domain 1"/>
    <property type="match status" value="1"/>
</dbReference>
<evidence type="ECO:0000313" key="2">
    <source>
        <dbReference type="EMBL" id="QGA26750.1"/>
    </source>
</evidence>
<dbReference type="EMBL" id="CP045652">
    <property type="protein sequence ID" value="QGA26750.1"/>
    <property type="molecule type" value="Genomic_DNA"/>
</dbReference>
<dbReference type="AlphaFoldDB" id="A0A5Q0QH90"/>
<accession>A0A5Q0QH90</accession>
<gene>
    <name evidence="2" type="ORF">GFH32_10640</name>
</gene>
<evidence type="ECO:0000259" key="1">
    <source>
        <dbReference type="Pfam" id="PF06439"/>
    </source>
</evidence>